<dbReference type="Proteomes" id="UP000663824">
    <property type="component" value="Unassembled WGS sequence"/>
</dbReference>
<evidence type="ECO:0000313" key="1">
    <source>
        <dbReference type="EMBL" id="CAF2125302.1"/>
    </source>
</evidence>
<organism evidence="1 2">
    <name type="scientific">Rotaria magnacalcarata</name>
    <dbReference type="NCBI Taxonomy" id="392030"/>
    <lineage>
        <taxon>Eukaryota</taxon>
        <taxon>Metazoa</taxon>
        <taxon>Spiralia</taxon>
        <taxon>Gnathifera</taxon>
        <taxon>Rotifera</taxon>
        <taxon>Eurotatoria</taxon>
        <taxon>Bdelloidea</taxon>
        <taxon>Philodinida</taxon>
        <taxon>Philodinidae</taxon>
        <taxon>Rotaria</taxon>
    </lineage>
</organism>
<accession>A0A816VP20</accession>
<reference evidence="1" key="1">
    <citation type="submission" date="2021-02" db="EMBL/GenBank/DDBJ databases">
        <authorList>
            <person name="Nowell W R."/>
        </authorList>
    </citation>
    <scope>NUCLEOTIDE SEQUENCE</scope>
</reference>
<protein>
    <submittedName>
        <fullName evidence="1">Uncharacterized protein</fullName>
    </submittedName>
</protein>
<proteinExistence type="predicted"/>
<evidence type="ECO:0000313" key="2">
    <source>
        <dbReference type="Proteomes" id="UP000663824"/>
    </source>
</evidence>
<dbReference type="EMBL" id="CAJNRE010014141">
    <property type="protein sequence ID" value="CAF2125302.1"/>
    <property type="molecule type" value="Genomic_DNA"/>
</dbReference>
<name>A0A816VP20_9BILA</name>
<dbReference type="AlphaFoldDB" id="A0A816VP20"/>
<sequence length="363" mass="40918">MHFATTTIAPATNTNLIRDAVARLEKIILKYIQHCTQHVKIMTENKIGLAQVQMEEYKALEHFKEIATPNQWNIHLILKSIIKQWSIKNKNYLTATKRVEYDSAPKFINNTDFTFRIDESIIEKEEPRRAASRGRSQRTRPNCCPDSYKIAGRGFPVPTIINEAKAKFTEEEYQLLILGPRFIYNNPIAASRRQTTELAALKRKIETRFFEKKVSPGRSVTQFIATLDIIIKTLDDTAIYKTVRKHKNHGEIIAYDNLLETIDFNQYQLNKCPITTEKKKNYGRIDQTVETQASVAEYNSNVQAIQTSTGGCGCGAGCEGGQCNCKDTCSCKCDCKSCSHDGTSCGSACECTDCKCSVCKCST</sequence>
<gene>
    <name evidence="1" type="ORF">MBJ925_LOCUS26656</name>
</gene>
<comment type="caution">
    <text evidence="1">The sequence shown here is derived from an EMBL/GenBank/DDBJ whole genome shotgun (WGS) entry which is preliminary data.</text>
</comment>